<proteinExistence type="predicted"/>
<sequence>MAQTEEVDLNFKMSKKIAQLTKVIYQLNCRNEDSDVHARIIADRYEGEITCIMADAKDKLTSLRDALNAKNDDDKVQRVIKEMTKLHQKEKDDATKKFDEFREKVIRNEQTLKQNFEERVAAMSRELAQCKEDFAKSVKDLRDQQSSSNASGKKEFDDILARKNKEMDDLVKEYNEKYKKMLAEQLDAQDQLEKRLNDEWKKKYDALQAQLKGQSGELGSLLADEKNRVAELMSQLATTKTELSQSKQLAEDRETDIVKLRQRVEHFDTMNANMGVQLKASEEKCHQQKAKLDDLEGELKEMQVFLTEERKSAADLRARFDKLGAENTALSNELAVAQQKISSLESQLKELLAEKEQLGRLGSSMGTEVQQLTQRIQSLQSSLDEEKRSRAALEKELAELRQSKQQTETELHQTKKDWQDEVASLRRSYEETLARLQSSSSASSEETTKRHQAALEALRKQLEQDKAQSISSLESSHKAAVNALGQQHHDVLEKTKWAHDKATAAEAEKHNKKVGELEDQIKSLNSKLSGDASSAQADLDSLRKELQALKTKAASDLEARDAQMQRTIEDHKKALQQLQDQLAAVSSALDKERVAKESALGTAAEVPKLQERIKALEAAHAKELSDLRAKHAKDIEATTSGSSKDAADRLRKELDALRKELTEKSEKEKERLLAEHKSQVDALKNAIATAAKESADKITKLEAELRALQDQISKSDASSASLVKDLQRTIEELTASHAANVADIQRSHQLELKSSAESLASKHAVALAEAQDRHAKAVAELEAKLLRIGDDARLAQKDMEENFKNRSASLEKRKDEERDRLVKELEDKLKSEMESLSNKHAKELDDLRRAKSVVEREVTALTAEIESLKQKLATLAERLESTIAAQKRAAEEASKEKDSIQAAHREATALLNTQHQSALDVQEKAANEKIETLTEKYDAEKKVLVAKVKALQKMVADLEYKYANRESRTEDVEKINQLLRDNKEKEEALLKAYNDMKFYKLELHNREENFNKMFGRQPSIASGAGGGGGAAADANTASVNNAMQAKPQQNPSSAPSKMENAQMPPNMRRKSVAAEK</sequence>
<keyword evidence="1 2" id="KW-0175">Coiled coil</keyword>
<dbReference type="SUPFAM" id="SSF90257">
    <property type="entry name" value="Myosin rod fragments"/>
    <property type="match status" value="1"/>
</dbReference>
<evidence type="ECO:0000256" key="1">
    <source>
        <dbReference type="ARBA" id="ARBA00023054"/>
    </source>
</evidence>
<reference evidence="6" key="1">
    <citation type="submission" date="2015-09" db="EMBL/GenBank/DDBJ databases">
        <authorList>
            <consortium name="Pathogen Informatics"/>
        </authorList>
    </citation>
    <scope>NUCLEOTIDE SEQUENCE [LARGE SCALE GENOMIC DNA]</scope>
    <source>
        <strain evidence="6">Lake Konstanz</strain>
    </source>
</reference>
<dbReference type="PANTHER" id="PTHR18870">
    <property type="entry name" value="PROTEIN TAG-278-RELATED"/>
    <property type="match status" value="1"/>
</dbReference>
<feature type="coiled-coil region" evidence="2">
    <location>
        <begin position="278"/>
        <end position="468"/>
    </location>
</feature>
<dbReference type="Gene3D" id="1.10.287.1490">
    <property type="match status" value="1"/>
</dbReference>
<dbReference type="EMBL" id="CYKH01001237">
    <property type="protein sequence ID" value="CUG86092.1"/>
    <property type="molecule type" value="Genomic_DNA"/>
</dbReference>
<evidence type="ECO:0000256" key="3">
    <source>
        <dbReference type="SAM" id="MobiDB-lite"/>
    </source>
</evidence>
<organism evidence="5 6">
    <name type="scientific">Bodo saltans</name>
    <name type="common">Flagellated protozoan</name>
    <dbReference type="NCBI Taxonomy" id="75058"/>
    <lineage>
        <taxon>Eukaryota</taxon>
        <taxon>Discoba</taxon>
        <taxon>Euglenozoa</taxon>
        <taxon>Kinetoplastea</taxon>
        <taxon>Metakinetoplastina</taxon>
        <taxon>Eubodonida</taxon>
        <taxon>Bodonidae</taxon>
        <taxon>Bodo</taxon>
    </lineage>
</organism>
<protein>
    <recommendedName>
        <fullName evidence="4">Protein FAM184A/B N-terminal domain-containing protein</fullName>
    </recommendedName>
</protein>
<evidence type="ECO:0000259" key="4">
    <source>
        <dbReference type="Pfam" id="PF15665"/>
    </source>
</evidence>
<feature type="coiled-coil region" evidence="2">
    <location>
        <begin position="640"/>
        <end position="718"/>
    </location>
</feature>
<dbReference type="Pfam" id="PF15665">
    <property type="entry name" value="FAM184"/>
    <property type="match status" value="1"/>
</dbReference>
<evidence type="ECO:0000313" key="5">
    <source>
        <dbReference type="EMBL" id="CUG86092.1"/>
    </source>
</evidence>
<evidence type="ECO:0000256" key="2">
    <source>
        <dbReference type="SAM" id="Coils"/>
    </source>
</evidence>
<feature type="compositionally biased region" description="Polar residues" evidence="3">
    <location>
        <begin position="1035"/>
        <end position="1055"/>
    </location>
</feature>
<keyword evidence="6" id="KW-1185">Reference proteome</keyword>
<feature type="region of interest" description="Disordered" evidence="3">
    <location>
        <begin position="1023"/>
        <end position="1076"/>
    </location>
</feature>
<dbReference type="VEuPathDB" id="TriTrypDB:BSAL_06550"/>
<feature type="coiled-coil region" evidence="2">
    <location>
        <begin position="106"/>
        <end position="242"/>
    </location>
</feature>
<evidence type="ECO:0000313" key="6">
    <source>
        <dbReference type="Proteomes" id="UP000051952"/>
    </source>
</evidence>
<dbReference type="OrthoDB" id="75801at2759"/>
<dbReference type="AlphaFoldDB" id="A0A0S4JCQ5"/>
<dbReference type="Proteomes" id="UP000051952">
    <property type="component" value="Unassembled WGS sequence"/>
</dbReference>
<dbReference type="PANTHER" id="PTHR18870:SF9">
    <property type="entry name" value="PROTEIN TAG-278-RELATED"/>
    <property type="match status" value="1"/>
</dbReference>
<feature type="domain" description="Protein FAM184A/B N-terminal" evidence="4">
    <location>
        <begin position="23"/>
        <end position="209"/>
    </location>
</feature>
<name>A0A0S4JCQ5_BODSA</name>
<dbReference type="OMA" id="MCKKVAQ"/>
<feature type="compositionally biased region" description="Basic residues" evidence="3">
    <location>
        <begin position="1067"/>
        <end position="1076"/>
    </location>
</feature>
<accession>A0A0S4JCQ5</accession>
<gene>
    <name evidence="5" type="ORF">BSAL_06550</name>
</gene>
<feature type="coiled-coil region" evidence="2">
    <location>
        <begin position="507"/>
        <end position="595"/>
    </location>
</feature>
<feature type="coiled-coil region" evidence="2">
    <location>
        <begin position="767"/>
        <end position="943"/>
    </location>
</feature>
<dbReference type="InterPro" id="IPR039478">
    <property type="entry name" value="FAM184A/B_N"/>
</dbReference>